<keyword evidence="2" id="KW-1185">Reference proteome</keyword>
<dbReference type="Proteomes" id="UP000281553">
    <property type="component" value="Unassembled WGS sequence"/>
</dbReference>
<name>A0A3P7PW50_DIBLA</name>
<protein>
    <submittedName>
        <fullName evidence="1">Uncharacterized protein</fullName>
    </submittedName>
</protein>
<dbReference type="EMBL" id="UYRU01072463">
    <property type="protein sequence ID" value="VDN22296.1"/>
    <property type="molecule type" value="Genomic_DNA"/>
</dbReference>
<gene>
    <name evidence="1" type="ORF">DILT_LOCUS14023</name>
</gene>
<accession>A0A3P7PW50</accession>
<evidence type="ECO:0000313" key="2">
    <source>
        <dbReference type="Proteomes" id="UP000281553"/>
    </source>
</evidence>
<organism evidence="1 2">
    <name type="scientific">Dibothriocephalus latus</name>
    <name type="common">Fish tapeworm</name>
    <name type="synonym">Diphyllobothrium latum</name>
    <dbReference type="NCBI Taxonomy" id="60516"/>
    <lineage>
        <taxon>Eukaryota</taxon>
        <taxon>Metazoa</taxon>
        <taxon>Spiralia</taxon>
        <taxon>Lophotrochozoa</taxon>
        <taxon>Platyhelminthes</taxon>
        <taxon>Cestoda</taxon>
        <taxon>Eucestoda</taxon>
        <taxon>Diphyllobothriidea</taxon>
        <taxon>Diphyllobothriidae</taxon>
        <taxon>Dibothriocephalus</taxon>
    </lineage>
</organism>
<sequence>MWRPVATSFRYRQENLRARARYEGLRGDGDITTFRLNEVTLTDPPTGTTRQLERLAHLQSDPWIKLMLLISDTLQRKALKNPRITGCLSAHQ</sequence>
<evidence type="ECO:0000313" key="1">
    <source>
        <dbReference type="EMBL" id="VDN22296.1"/>
    </source>
</evidence>
<dbReference type="AlphaFoldDB" id="A0A3P7PW50"/>
<reference evidence="1 2" key="1">
    <citation type="submission" date="2018-11" db="EMBL/GenBank/DDBJ databases">
        <authorList>
            <consortium name="Pathogen Informatics"/>
        </authorList>
    </citation>
    <scope>NUCLEOTIDE SEQUENCE [LARGE SCALE GENOMIC DNA]</scope>
</reference>
<proteinExistence type="predicted"/>